<protein>
    <submittedName>
        <fullName evidence="2">Uncharacterized protein</fullName>
    </submittedName>
</protein>
<gene>
    <name evidence="2" type="ORF">NA56DRAFT_698459</name>
</gene>
<feature type="transmembrane region" description="Helical" evidence="1">
    <location>
        <begin position="126"/>
        <end position="143"/>
    </location>
</feature>
<dbReference type="AlphaFoldDB" id="A0A2J6QJ58"/>
<proteinExistence type="predicted"/>
<evidence type="ECO:0000256" key="1">
    <source>
        <dbReference type="SAM" id="Phobius"/>
    </source>
</evidence>
<dbReference type="Proteomes" id="UP000235672">
    <property type="component" value="Unassembled WGS sequence"/>
</dbReference>
<reference evidence="2 3" key="1">
    <citation type="submission" date="2016-05" db="EMBL/GenBank/DDBJ databases">
        <title>A degradative enzymes factory behind the ericoid mycorrhizal symbiosis.</title>
        <authorList>
            <consortium name="DOE Joint Genome Institute"/>
            <person name="Martino E."/>
            <person name="Morin E."/>
            <person name="Grelet G."/>
            <person name="Kuo A."/>
            <person name="Kohler A."/>
            <person name="Daghino S."/>
            <person name="Barry K."/>
            <person name="Choi C."/>
            <person name="Cichocki N."/>
            <person name="Clum A."/>
            <person name="Copeland A."/>
            <person name="Hainaut M."/>
            <person name="Haridas S."/>
            <person name="Labutti K."/>
            <person name="Lindquist E."/>
            <person name="Lipzen A."/>
            <person name="Khouja H.-R."/>
            <person name="Murat C."/>
            <person name="Ohm R."/>
            <person name="Olson A."/>
            <person name="Spatafora J."/>
            <person name="Veneault-Fourrey C."/>
            <person name="Henrissat B."/>
            <person name="Grigoriev I."/>
            <person name="Martin F."/>
            <person name="Perotto S."/>
        </authorList>
    </citation>
    <scope>NUCLEOTIDE SEQUENCE [LARGE SCALE GENOMIC DNA]</scope>
    <source>
        <strain evidence="2 3">UAMH 7357</strain>
    </source>
</reference>
<keyword evidence="3" id="KW-1185">Reference proteome</keyword>
<organism evidence="2 3">
    <name type="scientific">Hyaloscypha hepaticicola</name>
    <dbReference type="NCBI Taxonomy" id="2082293"/>
    <lineage>
        <taxon>Eukaryota</taxon>
        <taxon>Fungi</taxon>
        <taxon>Dikarya</taxon>
        <taxon>Ascomycota</taxon>
        <taxon>Pezizomycotina</taxon>
        <taxon>Leotiomycetes</taxon>
        <taxon>Helotiales</taxon>
        <taxon>Hyaloscyphaceae</taxon>
        <taxon>Hyaloscypha</taxon>
    </lineage>
</organism>
<name>A0A2J6QJ58_9HELO</name>
<sequence length="162" mass="18959">MSQDKTTQTEPLPLKALILGNNSTTAEIHAWIRAWHSSHLVTIPPGAGENLNQIFWDGQYIFEYADYKDLKADLYRWGFDEGRALAFLHDLYRAKPELVPTAFEIEKEKRREYLKLHQEEKQQNRIHFVLIVLWALLLLYGFWKVEFKLAAKRLANSTCSPL</sequence>
<keyword evidence="1" id="KW-0812">Transmembrane</keyword>
<accession>A0A2J6QJ58</accession>
<keyword evidence="1" id="KW-1133">Transmembrane helix</keyword>
<keyword evidence="1" id="KW-0472">Membrane</keyword>
<evidence type="ECO:0000313" key="3">
    <source>
        <dbReference type="Proteomes" id="UP000235672"/>
    </source>
</evidence>
<evidence type="ECO:0000313" key="2">
    <source>
        <dbReference type="EMBL" id="PMD26288.1"/>
    </source>
</evidence>
<dbReference type="EMBL" id="KZ613468">
    <property type="protein sequence ID" value="PMD26288.1"/>
    <property type="molecule type" value="Genomic_DNA"/>
</dbReference>